<evidence type="ECO:0000256" key="1">
    <source>
        <dbReference type="SAM" id="SignalP"/>
    </source>
</evidence>
<comment type="caution">
    <text evidence="2">The sequence shown here is derived from an EMBL/GenBank/DDBJ whole genome shotgun (WGS) entry which is preliminary data.</text>
</comment>
<evidence type="ECO:0008006" key="4">
    <source>
        <dbReference type="Google" id="ProtNLM"/>
    </source>
</evidence>
<name>A0ABT8QXR6_9BACT</name>
<proteinExistence type="predicted"/>
<feature type="signal peptide" evidence="1">
    <location>
        <begin position="1"/>
        <end position="25"/>
    </location>
</feature>
<keyword evidence="3" id="KW-1185">Reference proteome</keyword>
<gene>
    <name evidence="2" type="ORF">Q0590_00135</name>
</gene>
<protein>
    <recommendedName>
        <fullName evidence="4">HEAT repeat domain-containing protein</fullName>
    </recommendedName>
</protein>
<accession>A0ABT8QXR6</accession>
<dbReference type="EMBL" id="JAUKPO010000001">
    <property type="protein sequence ID" value="MDO1444632.1"/>
    <property type="molecule type" value="Genomic_DNA"/>
</dbReference>
<sequence length="210" mass="23747">MKQTQKLTGLILLYLFVMKAGPAWANTRIVGDAISIQPCRCKPSTLIRDLGLDEPYRLRMLDCVLKEPSAKKREQYIKKMISFLEEDNPDKKAAATSVFILGEMVATEAIDLLIRRLEVSYMGSIKDIPYRMADPPEALIRIGEPALQPLVNAVRTYQAPSTRVVIASIMYQILRGKDKVLSYLNNLENSVTHGQQEEIKILIEKVNELN</sequence>
<evidence type="ECO:0000313" key="2">
    <source>
        <dbReference type="EMBL" id="MDO1444632.1"/>
    </source>
</evidence>
<evidence type="ECO:0000313" key="3">
    <source>
        <dbReference type="Proteomes" id="UP001168528"/>
    </source>
</evidence>
<feature type="chain" id="PRO_5046234315" description="HEAT repeat domain-containing protein" evidence="1">
    <location>
        <begin position="26"/>
        <end position="210"/>
    </location>
</feature>
<dbReference type="Proteomes" id="UP001168528">
    <property type="component" value="Unassembled WGS sequence"/>
</dbReference>
<keyword evidence="1" id="KW-0732">Signal</keyword>
<dbReference type="RefSeq" id="WP_302035437.1">
    <property type="nucleotide sequence ID" value="NZ_JAUKPO010000001.1"/>
</dbReference>
<reference evidence="2" key="1">
    <citation type="submission" date="2023-07" db="EMBL/GenBank/DDBJ databases">
        <title>The genome sequence of Rhodocytophaga aerolata KACC 12507.</title>
        <authorList>
            <person name="Zhang X."/>
        </authorList>
    </citation>
    <scope>NUCLEOTIDE SEQUENCE</scope>
    <source>
        <strain evidence="2">KACC 12507</strain>
    </source>
</reference>
<organism evidence="2 3">
    <name type="scientific">Rhodocytophaga aerolata</name>
    <dbReference type="NCBI Taxonomy" id="455078"/>
    <lineage>
        <taxon>Bacteria</taxon>
        <taxon>Pseudomonadati</taxon>
        <taxon>Bacteroidota</taxon>
        <taxon>Cytophagia</taxon>
        <taxon>Cytophagales</taxon>
        <taxon>Rhodocytophagaceae</taxon>
        <taxon>Rhodocytophaga</taxon>
    </lineage>
</organism>